<evidence type="ECO:0000256" key="1">
    <source>
        <dbReference type="SAM" id="Phobius"/>
    </source>
</evidence>
<evidence type="ECO:0000256" key="2">
    <source>
        <dbReference type="SAM" id="SignalP"/>
    </source>
</evidence>
<sequence length="258" mass="26735">MVHSFLTASCALLLSALWTTVSAETPAAVGKRELLSSRQSECSNPSWIPACPGLFACIPPGGICCSDGISYAMPPETCPDGTEPIATAVTVGIPVAPSTTPAPTPTPSTVLEYTWYTYTITYYYYYYFYTYIALSASLTSSQKMFFTTVSLTATDDGEASSLYASLSATIAAEVTAQTGTPTQGAVPSATQTPVGTAATTLLYPTGNVTVPRVSAPVPPEFSGAAVSVFGGKASLIGSWFVWVVGAGALVPGALMVWL</sequence>
<evidence type="ECO:0000313" key="3">
    <source>
        <dbReference type="EMBL" id="KAF1975495.1"/>
    </source>
</evidence>
<feature type="transmembrane region" description="Helical" evidence="1">
    <location>
        <begin position="239"/>
        <end position="257"/>
    </location>
</feature>
<dbReference type="OrthoDB" id="4589875at2759"/>
<keyword evidence="1" id="KW-0812">Transmembrane</keyword>
<dbReference type="AlphaFoldDB" id="A0A6A5VEI3"/>
<keyword evidence="4" id="KW-1185">Reference proteome</keyword>
<reference evidence="3" key="1">
    <citation type="journal article" date="2020" name="Stud. Mycol.">
        <title>101 Dothideomycetes genomes: a test case for predicting lifestyles and emergence of pathogens.</title>
        <authorList>
            <person name="Haridas S."/>
            <person name="Albert R."/>
            <person name="Binder M."/>
            <person name="Bloem J."/>
            <person name="Labutti K."/>
            <person name="Salamov A."/>
            <person name="Andreopoulos B."/>
            <person name="Baker S."/>
            <person name="Barry K."/>
            <person name="Bills G."/>
            <person name="Bluhm B."/>
            <person name="Cannon C."/>
            <person name="Castanera R."/>
            <person name="Culley D."/>
            <person name="Daum C."/>
            <person name="Ezra D."/>
            <person name="Gonzalez J."/>
            <person name="Henrissat B."/>
            <person name="Kuo A."/>
            <person name="Liang C."/>
            <person name="Lipzen A."/>
            <person name="Lutzoni F."/>
            <person name="Magnuson J."/>
            <person name="Mondo S."/>
            <person name="Nolan M."/>
            <person name="Ohm R."/>
            <person name="Pangilinan J."/>
            <person name="Park H.-J."/>
            <person name="Ramirez L."/>
            <person name="Alfaro M."/>
            <person name="Sun H."/>
            <person name="Tritt A."/>
            <person name="Yoshinaga Y."/>
            <person name="Zwiers L.-H."/>
            <person name="Turgeon B."/>
            <person name="Goodwin S."/>
            <person name="Spatafora J."/>
            <person name="Crous P."/>
            <person name="Grigoriev I."/>
        </authorList>
    </citation>
    <scope>NUCLEOTIDE SEQUENCE</scope>
    <source>
        <strain evidence="3">CBS 107.79</strain>
    </source>
</reference>
<feature type="chain" id="PRO_5025579372" evidence="2">
    <location>
        <begin position="24"/>
        <end position="258"/>
    </location>
</feature>
<name>A0A6A5VEI3_9PLEO</name>
<keyword evidence="1" id="KW-1133">Transmembrane helix</keyword>
<evidence type="ECO:0000313" key="4">
    <source>
        <dbReference type="Proteomes" id="UP000800036"/>
    </source>
</evidence>
<organism evidence="3 4">
    <name type="scientific">Bimuria novae-zelandiae CBS 107.79</name>
    <dbReference type="NCBI Taxonomy" id="1447943"/>
    <lineage>
        <taxon>Eukaryota</taxon>
        <taxon>Fungi</taxon>
        <taxon>Dikarya</taxon>
        <taxon>Ascomycota</taxon>
        <taxon>Pezizomycotina</taxon>
        <taxon>Dothideomycetes</taxon>
        <taxon>Pleosporomycetidae</taxon>
        <taxon>Pleosporales</taxon>
        <taxon>Massarineae</taxon>
        <taxon>Didymosphaeriaceae</taxon>
        <taxon>Bimuria</taxon>
    </lineage>
</organism>
<gene>
    <name evidence="3" type="ORF">BU23DRAFT_75509</name>
</gene>
<keyword evidence="2" id="KW-0732">Signal</keyword>
<feature type="signal peptide" evidence="2">
    <location>
        <begin position="1"/>
        <end position="23"/>
    </location>
</feature>
<proteinExistence type="predicted"/>
<protein>
    <submittedName>
        <fullName evidence="3">Uncharacterized protein</fullName>
    </submittedName>
</protein>
<dbReference type="EMBL" id="ML976670">
    <property type="protein sequence ID" value="KAF1975495.1"/>
    <property type="molecule type" value="Genomic_DNA"/>
</dbReference>
<keyword evidence="1" id="KW-0472">Membrane</keyword>
<accession>A0A6A5VEI3</accession>
<dbReference type="Proteomes" id="UP000800036">
    <property type="component" value="Unassembled WGS sequence"/>
</dbReference>